<proteinExistence type="predicted"/>
<name>L8X1P3_THACA</name>
<keyword evidence="1" id="KW-1133">Transmembrane helix</keyword>
<protein>
    <submittedName>
        <fullName evidence="2">Alpha/beta hydrolase family domain-containing protein</fullName>
    </submittedName>
</protein>
<evidence type="ECO:0000313" key="2">
    <source>
        <dbReference type="EMBL" id="ELU43017.1"/>
    </source>
</evidence>
<keyword evidence="1" id="KW-0472">Membrane</keyword>
<dbReference type="EMBL" id="AFRT01000629">
    <property type="protein sequence ID" value="ELU43017.1"/>
    <property type="molecule type" value="Genomic_DNA"/>
</dbReference>
<dbReference type="InterPro" id="IPR029058">
    <property type="entry name" value="AB_hydrolase_fold"/>
</dbReference>
<dbReference type="SUPFAM" id="SSF53474">
    <property type="entry name" value="alpha/beta-Hydrolases"/>
    <property type="match status" value="1"/>
</dbReference>
<evidence type="ECO:0000256" key="1">
    <source>
        <dbReference type="SAM" id="Phobius"/>
    </source>
</evidence>
<comment type="caution">
    <text evidence="2">The sequence shown here is derived from an EMBL/GenBank/DDBJ whole genome shotgun (WGS) entry which is preliminary data.</text>
</comment>
<dbReference type="OMA" id="YLRWWFL"/>
<organism evidence="2 3">
    <name type="scientific">Thanatephorus cucumeris (strain AG1-IA)</name>
    <name type="common">Rice sheath blight fungus</name>
    <name type="synonym">Rhizoctonia solani</name>
    <dbReference type="NCBI Taxonomy" id="983506"/>
    <lineage>
        <taxon>Eukaryota</taxon>
        <taxon>Fungi</taxon>
        <taxon>Dikarya</taxon>
        <taxon>Basidiomycota</taxon>
        <taxon>Agaricomycotina</taxon>
        <taxon>Agaricomycetes</taxon>
        <taxon>Cantharellales</taxon>
        <taxon>Ceratobasidiaceae</taxon>
        <taxon>Rhizoctonia</taxon>
        <taxon>Rhizoctonia solani AG-1</taxon>
    </lineage>
</organism>
<evidence type="ECO:0000313" key="3">
    <source>
        <dbReference type="Proteomes" id="UP000011668"/>
    </source>
</evidence>
<feature type="transmembrane region" description="Helical" evidence="1">
    <location>
        <begin position="62"/>
        <end position="84"/>
    </location>
</feature>
<dbReference type="AlphaFoldDB" id="L8X1P3"/>
<dbReference type="PANTHER" id="PTHR37471">
    <property type="entry name" value="UNNAMED PRODUCT"/>
    <property type="match status" value="1"/>
</dbReference>
<dbReference type="PANTHER" id="PTHR37471:SF1">
    <property type="entry name" value="AB HYDROLASE-1 DOMAIN-CONTAINING PROTEIN"/>
    <property type="match status" value="1"/>
</dbReference>
<feature type="transmembrane region" description="Helical" evidence="1">
    <location>
        <begin position="96"/>
        <end position="115"/>
    </location>
</feature>
<dbReference type="Proteomes" id="UP000011668">
    <property type="component" value="Unassembled WGS sequence"/>
</dbReference>
<reference evidence="2 3" key="1">
    <citation type="journal article" date="2013" name="Nat. Commun.">
        <title>The evolution and pathogenic mechanisms of the rice sheath blight pathogen.</title>
        <authorList>
            <person name="Zheng A."/>
            <person name="Lin R."/>
            <person name="Xu L."/>
            <person name="Qin P."/>
            <person name="Tang C."/>
            <person name="Ai P."/>
            <person name="Zhang D."/>
            <person name="Liu Y."/>
            <person name="Sun Z."/>
            <person name="Feng H."/>
            <person name="Wang Y."/>
            <person name="Chen Y."/>
            <person name="Liang X."/>
            <person name="Fu R."/>
            <person name="Li Q."/>
            <person name="Zhang J."/>
            <person name="Yu X."/>
            <person name="Xie Z."/>
            <person name="Ding L."/>
            <person name="Guan P."/>
            <person name="Tang J."/>
            <person name="Liang Y."/>
            <person name="Wang S."/>
            <person name="Deng Q."/>
            <person name="Li S."/>
            <person name="Zhu J."/>
            <person name="Wang L."/>
            <person name="Liu H."/>
            <person name="Li P."/>
        </authorList>
    </citation>
    <scope>NUCLEOTIDE SEQUENCE [LARGE SCALE GENOMIC DNA]</scope>
    <source>
        <strain evidence="3">AG-1 IA</strain>
    </source>
</reference>
<keyword evidence="2" id="KW-0378">Hydrolase</keyword>
<dbReference type="STRING" id="983506.L8X1P3"/>
<dbReference type="GO" id="GO:0016787">
    <property type="term" value="F:hydrolase activity"/>
    <property type="evidence" value="ECO:0007669"/>
    <property type="project" value="UniProtKB-KW"/>
</dbReference>
<keyword evidence="1" id="KW-0812">Transmembrane</keyword>
<keyword evidence="3" id="KW-1185">Reference proteome</keyword>
<accession>L8X1P3</accession>
<dbReference type="OrthoDB" id="6431331at2759"/>
<sequence length="589" mass="66938">MTNSHGGSADKLTMGRISANLWALMTTVAAAPTNSDVCFSEFLRPDLVCISMLVGISQLERLVVLAGIYAIRAITPISFFHLSLSVFWSSYPLRRYYPITTYTLIEVVFYLFFFLPRKAFLQRVSQLLSPLFPCPHILDPQPAVHPPPLSSEDRHQLFARCIAHLKDDQSFNQWFLDSPSHVPRENVVQWLKWGFFAGEPCINEKCSKHDEELEEYVQALEKSLGKRFPPGYDPKLKSIRITLDDVVVYHRPVIWYFVRTTYLFNPASAVLRYHGFTHYSAPVPIFPPRLHTIFSTRSPSPLLSYWYKASSTTKQPTPLLFLHGIGIGLLPYLPLLIFYSKAHPDAGILVPEFLNISGRITRPPLSPREFQLALGVIFNYHQITSYNLAGHSYGTGISSIMIRSTAQSDHPLIPRPSSVTLFDPIPILLHLPSVARNFLYRKPKSANEHEIYYFACTDPGVAHSLSRYFFWTECVIWKEDLDSLWHDEPREGSTDSKPRVAVVLSGEDIIVDSPAIWTYLTNTAPPTFKTTDLRPFVPPVPHPDAFVPTTCKGGNIEAYYLGGLDHAQMFLRRESWKGLIKVIDRVSRD</sequence>
<dbReference type="HOGENOM" id="CLU_027502_2_0_1"/>
<gene>
    <name evidence="2" type="ORF">AG1IA_02951</name>
</gene>
<feature type="transmembrane region" description="Helical" evidence="1">
    <location>
        <begin position="319"/>
        <end position="339"/>
    </location>
</feature>